<feature type="compositionally biased region" description="Basic and acidic residues" evidence="1">
    <location>
        <begin position="571"/>
        <end position="580"/>
    </location>
</feature>
<proteinExistence type="predicted"/>
<evidence type="ECO:0000256" key="1">
    <source>
        <dbReference type="SAM" id="MobiDB-lite"/>
    </source>
</evidence>
<feature type="region of interest" description="Disordered" evidence="1">
    <location>
        <begin position="216"/>
        <end position="300"/>
    </location>
</feature>
<evidence type="ECO:0000313" key="2">
    <source>
        <dbReference type="EMBL" id="CAG8511211.1"/>
    </source>
</evidence>
<dbReference type="Proteomes" id="UP000789831">
    <property type="component" value="Unassembled WGS sequence"/>
</dbReference>
<feature type="region of interest" description="Disordered" evidence="1">
    <location>
        <begin position="441"/>
        <end position="476"/>
    </location>
</feature>
<feature type="compositionally biased region" description="Polar residues" evidence="1">
    <location>
        <begin position="260"/>
        <end position="271"/>
    </location>
</feature>
<sequence length="652" mass="74588">MVSKFTDKDLETLEAEAELKIYRHFQSSNPQLGLPVLNQQEEKNFRLAVFQAILAESEIDRYQLVCNNLEPFFSGRQDYAGPQEKMAYKNFQYYKELSSEAMKYFADHFARSDYFGLNYPDISPAERMSDSGVLSDHPTHEKYSPRLDALKVYLQTIYELRVKVQLLDILIRQHHTGGTNPNVSMGEHLFQKMFGSANPTAPTSQQDFNAIQNEILDQPEEPPQDQKEQKDKKRDKSPSRQAAEDKLNGKETPPPKHTEFNSSDFNDTLNALSGALDKDSKEQGHDQPFTPSPGLGMPLGSITKEEAAKLPWLAINYNIDYETSPFQGYERLVKDEEPPSTEREREQLLIGGKRQDDQRTMKFTRWMQTYDKAFDLDDTSHLIGKLKEKGLFGGFKPMGLEINDKFINSKTLANNVKTLAQLVGQLKGTLVRIGPDALELIDSQDKDQKGRSQDETPESRDKNRKEPTDQDLKDMGLTREEFDLLNTAFTDPAHIANIIKKLAASNKPEKVAEMLNRMFEHLQEKTREAMFNQMVDNNPEKDKIFEEQVNKNPRYGPPGEDTQERRDRFEEYEKADDSQKENMQNEENERFTTDNANREAGAGDESVGTETDNNFSGQFSFADSLQAINKLKNIGNFKPEGMEEGMKSNQPY</sequence>
<accession>A0A9N8ZXY0</accession>
<gene>
    <name evidence="2" type="ORF">AGERDE_LOCUS4752</name>
</gene>
<evidence type="ECO:0000313" key="3">
    <source>
        <dbReference type="Proteomes" id="UP000789831"/>
    </source>
</evidence>
<dbReference type="EMBL" id="CAJVPL010000573">
    <property type="protein sequence ID" value="CAG8511211.1"/>
    <property type="molecule type" value="Genomic_DNA"/>
</dbReference>
<feature type="compositionally biased region" description="Basic and acidic residues" evidence="1">
    <location>
        <begin position="443"/>
        <end position="476"/>
    </location>
</feature>
<feature type="compositionally biased region" description="Basic and acidic residues" evidence="1">
    <location>
        <begin position="224"/>
        <end position="259"/>
    </location>
</feature>
<name>A0A9N8ZXY0_9GLOM</name>
<dbReference type="OrthoDB" id="10554395at2759"/>
<reference evidence="2" key="1">
    <citation type="submission" date="2021-06" db="EMBL/GenBank/DDBJ databases">
        <authorList>
            <person name="Kallberg Y."/>
            <person name="Tangrot J."/>
            <person name="Rosling A."/>
        </authorList>
    </citation>
    <scope>NUCLEOTIDE SEQUENCE</scope>
    <source>
        <strain evidence="2">MT106</strain>
    </source>
</reference>
<keyword evidence="3" id="KW-1185">Reference proteome</keyword>
<dbReference type="AlphaFoldDB" id="A0A9N8ZXY0"/>
<feature type="compositionally biased region" description="Basic and acidic residues" evidence="1">
    <location>
        <begin position="276"/>
        <end position="285"/>
    </location>
</feature>
<organism evidence="2 3">
    <name type="scientific">Ambispora gerdemannii</name>
    <dbReference type="NCBI Taxonomy" id="144530"/>
    <lineage>
        <taxon>Eukaryota</taxon>
        <taxon>Fungi</taxon>
        <taxon>Fungi incertae sedis</taxon>
        <taxon>Mucoromycota</taxon>
        <taxon>Glomeromycotina</taxon>
        <taxon>Glomeromycetes</taxon>
        <taxon>Archaeosporales</taxon>
        <taxon>Ambisporaceae</taxon>
        <taxon>Ambispora</taxon>
    </lineage>
</organism>
<protein>
    <submittedName>
        <fullName evidence="2">7133_t:CDS:1</fullName>
    </submittedName>
</protein>
<feature type="region of interest" description="Disordered" evidence="1">
    <location>
        <begin position="571"/>
        <end position="615"/>
    </location>
</feature>
<comment type="caution">
    <text evidence="2">The sequence shown here is derived from an EMBL/GenBank/DDBJ whole genome shotgun (WGS) entry which is preliminary data.</text>
</comment>